<dbReference type="PANTHER" id="PTHR31359:SF31">
    <property type="entry name" value="TRANSMEMBRANE PROTEIN 92"/>
    <property type="match status" value="1"/>
</dbReference>
<evidence type="ECO:0000256" key="2">
    <source>
        <dbReference type="SAM" id="Phobius"/>
    </source>
</evidence>
<dbReference type="InParanoid" id="A0A2Y9LVK8"/>
<dbReference type="AlphaFoldDB" id="A0A2Y9LVK8"/>
<dbReference type="Proteomes" id="UP000248483">
    <property type="component" value="Unplaced"/>
</dbReference>
<dbReference type="GeneID" id="111166382"/>
<gene>
    <name evidence="4" type="primary">TMEM92</name>
</gene>
<dbReference type="Pfam" id="PF11669">
    <property type="entry name" value="WBP-1"/>
    <property type="match status" value="1"/>
</dbReference>
<organism evidence="3 4">
    <name type="scientific">Delphinapterus leucas</name>
    <name type="common">Beluga whale</name>
    <dbReference type="NCBI Taxonomy" id="9749"/>
    <lineage>
        <taxon>Eukaryota</taxon>
        <taxon>Metazoa</taxon>
        <taxon>Chordata</taxon>
        <taxon>Craniata</taxon>
        <taxon>Vertebrata</taxon>
        <taxon>Euteleostomi</taxon>
        <taxon>Mammalia</taxon>
        <taxon>Eutheria</taxon>
        <taxon>Laurasiatheria</taxon>
        <taxon>Artiodactyla</taxon>
        <taxon>Whippomorpha</taxon>
        <taxon>Cetacea</taxon>
        <taxon>Odontoceti</taxon>
        <taxon>Monodontidae</taxon>
        <taxon>Delphinapterus</taxon>
    </lineage>
</organism>
<accession>A0A2Y9LVK8</accession>
<dbReference type="GO" id="GO:0005654">
    <property type="term" value="C:nucleoplasm"/>
    <property type="evidence" value="ECO:0007669"/>
    <property type="project" value="TreeGrafter"/>
</dbReference>
<proteinExistence type="predicted"/>
<keyword evidence="2 4" id="KW-0812">Transmembrane</keyword>
<evidence type="ECO:0000256" key="1">
    <source>
        <dbReference type="SAM" id="MobiDB-lite"/>
    </source>
</evidence>
<dbReference type="PANTHER" id="PTHR31359">
    <property type="entry name" value="TRANSMEMBRANE PROTEIN 92"/>
    <property type="match status" value="1"/>
</dbReference>
<evidence type="ECO:0000313" key="4">
    <source>
        <dbReference type="RefSeq" id="XP_022413734.1"/>
    </source>
</evidence>
<dbReference type="STRING" id="9749.A0A2Y9LVK8"/>
<feature type="compositionally biased region" description="Basic and acidic residues" evidence="1">
    <location>
        <begin position="154"/>
        <end position="166"/>
    </location>
</feature>
<evidence type="ECO:0000313" key="3">
    <source>
        <dbReference type="Proteomes" id="UP000248483"/>
    </source>
</evidence>
<keyword evidence="2" id="KW-1133">Transmembrane helix</keyword>
<name>A0A2Y9LVK8_DELLE</name>
<feature type="region of interest" description="Disordered" evidence="1">
    <location>
        <begin position="208"/>
        <end position="227"/>
    </location>
</feature>
<dbReference type="InterPro" id="IPR021684">
    <property type="entry name" value="WBP1-like"/>
</dbReference>
<sequence>MFQGHRVPPTSCSVATSTSSLFLELAPGPSPLSLFVYISLERCCSHYNSQSPHPPSEVDRTFITPILQMRKVRPSKDCDLARVHEASSELSLKPSTCPKGFNCCGNSCCQEYQPEQFQLFSGPLRIFVVVFLIIMPLLCLCGLAKRFCRNCRKSERDPPMDHEGPPERPPITPTERVTASICEPPPPYSEIILKAVVGLPPVEPPPPYSFRPEEHAGVRSCIDSPTF</sequence>
<feature type="region of interest" description="Disordered" evidence="1">
    <location>
        <begin position="154"/>
        <end position="173"/>
    </location>
</feature>
<dbReference type="RefSeq" id="XP_022413734.1">
    <property type="nucleotide sequence ID" value="XM_022558026.1"/>
</dbReference>
<keyword evidence="3" id="KW-1185">Reference proteome</keyword>
<reference evidence="4" key="1">
    <citation type="submission" date="2025-08" db="UniProtKB">
        <authorList>
            <consortium name="RefSeq"/>
        </authorList>
    </citation>
    <scope>IDENTIFICATION</scope>
    <source>
        <tissue evidence="4">Blood</tissue>
    </source>
</reference>
<dbReference type="FunCoup" id="A0A2Y9LVK8">
    <property type="interactions" value="12"/>
</dbReference>
<protein>
    <submittedName>
        <fullName evidence="4">Transmembrane protein 92 isoform X1</fullName>
    </submittedName>
</protein>
<dbReference type="CTD" id="162461"/>
<keyword evidence="2" id="KW-0472">Membrane</keyword>
<dbReference type="KEGG" id="dle:111166382"/>
<feature type="transmembrane region" description="Helical" evidence="2">
    <location>
        <begin position="124"/>
        <end position="144"/>
    </location>
</feature>